<keyword evidence="2" id="KW-0969">Cilium</keyword>
<evidence type="ECO:0000313" key="3">
    <source>
        <dbReference type="Proteomes" id="UP000249739"/>
    </source>
</evidence>
<keyword evidence="2" id="KW-0966">Cell projection</keyword>
<evidence type="ECO:0000256" key="1">
    <source>
        <dbReference type="SAM" id="MobiDB-lite"/>
    </source>
</evidence>
<organism evidence="2 3">
    <name type="scientific">Micavibrio aeruginosavorus</name>
    <dbReference type="NCBI Taxonomy" id="349221"/>
    <lineage>
        <taxon>Bacteria</taxon>
        <taxon>Pseudomonadati</taxon>
        <taxon>Bdellovibrionota</taxon>
        <taxon>Bdellovibrionia</taxon>
        <taxon>Bdellovibrionales</taxon>
        <taxon>Pseudobdellovibrionaceae</taxon>
        <taxon>Micavibrio</taxon>
    </lineage>
</organism>
<dbReference type="NCBIfam" id="NF009435">
    <property type="entry name" value="PRK12794.1"/>
    <property type="match status" value="1"/>
</dbReference>
<proteinExistence type="predicted"/>
<dbReference type="EMBL" id="QFOT01000007">
    <property type="protein sequence ID" value="PZP57127.1"/>
    <property type="molecule type" value="Genomic_DNA"/>
</dbReference>
<dbReference type="Proteomes" id="UP000249739">
    <property type="component" value="Unassembled WGS sequence"/>
</dbReference>
<dbReference type="GO" id="GO:0044781">
    <property type="term" value="P:bacterial-type flagellum organization"/>
    <property type="evidence" value="ECO:0007669"/>
    <property type="project" value="InterPro"/>
</dbReference>
<protein>
    <submittedName>
        <fullName evidence="2">Flagellar biosynthesis regulatory protein FlaF</fullName>
    </submittedName>
</protein>
<feature type="region of interest" description="Disordered" evidence="1">
    <location>
        <begin position="1"/>
        <end position="37"/>
    </location>
</feature>
<evidence type="ECO:0000313" key="2">
    <source>
        <dbReference type="EMBL" id="PZP57127.1"/>
    </source>
</evidence>
<sequence>MTKRPHHTNPYASSTYKSAAHNYAAQGTRQDDTRSTEAKALLKAAKMLQDLQNGWESGGLKKIEEALKHNRQIWVLFYDNAVSNSDPARPASLSTNVVNLANFVFKRSMEILAAPEPEKLNILISINREVANGLMARKTEPSK</sequence>
<reference evidence="2 3" key="1">
    <citation type="submission" date="2017-08" db="EMBL/GenBank/DDBJ databases">
        <title>Infants hospitalized years apart are colonized by the same room-sourced microbial strains.</title>
        <authorList>
            <person name="Brooks B."/>
            <person name="Olm M.R."/>
            <person name="Firek B.A."/>
            <person name="Baker R."/>
            <person name="Thomas B.C."/>
            <person name="Morowitz M.J."/>
            <person name="Banfield J.F."/>
        </authorList>
    </citation>
    <scope>NUCLEOTIDE SEQUENCE [LARGE SCALE GENOMIC DNA]</scope>
    <source>
        <strain evidence="2">S2_006_000_R2_64</strain>
    </source>
</reference>
<comment type="caution">
    <text evidence="2">The sequence shown here is derived from an EMBL/GenBank/DDBJ whole genome shotgun (WGS) entry which is preliminary data.</text>
</comment>
<keyword evidence="2" id="KW-0282">Flagellum</keyword>
<dbReference type="Pfam" id="PF07309">
    <property type="entry name" value="FlaF"/>
    <property type="match status" value="1"/>
</dbReference>
<gene>
    <name evidence="2" type="ORF">DI586_01500</name>
</gene>
<dbReference type="AlphaFoldDB" id="A0A2W5FTI1"/>
<dbReference type="InterPro" id="IPR010845">
    <property type="entry name" value="FlaF"/>
</dbReference>
<name>A0A2W5FTI1_9BACT</name>
<accession>A0A2W5FTI1</accession>